<evidence type="ECO:0000256" key="1">
    <source>
        <dbReference type="SAM" id="SignalP"/>
    </source>
</evidence>
<gene>
    <name evidence="2" type="ORF">B0T16DRAFT_455853</name>
</gene>
<keyword evidence="3" id="KW-1185">Reference proteome</keyword>
<feature type="signal peptide" evidence="1">
    <location>
        <begin position="1"/>
        <end position="22"/>
    </location>
</feature>
<dbReference type="EMBL" id="JAULSV010000003">
    <property type="protein sequence ID" value="KAK0648373.1"/>
    <property type="molecule type" value="Genomic_DNA"/>
</dbReference>
<dbReference type="AlphaFoldDB" id="A0AA39Y991"/>
<keyword evidence="1" id="KW-0732">Signal</keyword>
<reference evidence="2" key="1">
    <citation type="submission" date="2023-06" db="EMBL/GenBank/DDBJ databases">
        <title>Genome-scale phylogeny and comparative genomics of the fungal order Sordariales.</title>
        <authorList>
            <consortium name="Lawrence Berkeley National Laboratory"/>
            <person name="Hensen N."/>
            <person name="Bonometti L."/>
            <person name="Westerberg I."/>
            <person name="Brannstrom I.O."/>
            <person name="Guillou S."/>
            <person name="Cros-Aarteil S."/>
            <person name="Calhoun S."/>
            <person name="Haridas S."/>
            <person name="Kuo A."/>
            <person name="Mondo S."/>
            <person name="Pangilinan J."/>
            <person name="Riley R."/>
            <person name="Labutti K."/>
            <person name="Andreopoulos B."/>
            <person name="Lipzen A."/>
            <person name="Chen C."/>
            <person name="Yanf M."/>
            <person name="Daum C."/>
            <person name="Ng V."/>
            <person name="Clum A."/>
            <person name="Steindorff A."/>
            <person name="Ohm R."/>
            <person name="Martin F."/>
            <person name="Silar P."/>
            <person name="Natvig D."/>
            <person name="Lalanne C."/>
            <person name="Gautier V."/>
            <person name="Ament-Velasquez S.L."/>
            <person name="Kruys A."/>
            <person name="Hutchinson M.I."/>
            <person name="Powell A.J."/>
            <person name="Barry K."/>
            <person name="Miller A.N."/>
            <person name="Grigoriev I.V."/>
            <person name="Debuchy R."/>
            <person name="Gladieux P."/>
            <person name="Thoren M.H."/>
            <person name="Johannesson H."/>
        </authorList>
    </citation>
    <scope>NUCLEOTIDE SEQUENCE</scope>
    <source>
        <strain evidence="2">SMH2532-1</strain>
    </source>
</reference>
<comment type="caution">
    <text evidence="2">The sequence shown here is derived from an EMBL/GenBank/DDBJ whole genome shotgun (WGS) entry which is preliminary data.</text>
</comment>
<evidence type="ECO:0000313" key="2">
    <source>
        <dbReference type="EMBL" id="KAK0648373.1"/>
    </source>
</evidence>
<feature type="chain" id="PRO_5041312394" evidence="1">
    <location>
        <begin position="23"/>
        <end position="200"/>
    </location>
</feature>
<sequence length="200" mass="22605">MYALALLFSLITLLPFPPATLAESPDANPPISNSTAENIWAIEHGYCEKLFRPWPNSCPALGYWTGGDTNPLDKMCRRNGCISYVVNHDPKYSTCKGSPSCTNPFYIHEHLCAPLNEIKCQCYEGWKFVDGECKQKVCPRRGEGDSPPEYLEGEKWEWNVIKGRVYAQCYRGRTDCYVDCERGYGTVDDGLVEVLWDLGV</sequence>
<proteinExistence type="predicted"/>
<accession>A0AA39Y991</accession>
<protein>
    <submittedName>
        <fullName evidence="2">Uncharacterized protein</fullName>
    </submittedName>
</protein>
<dbReference type="Proteomes" id="UP001174936">
    <property type="component" value="Unassembled WGS sequence"/>
</dbReference>
<evidence type="ECO:0000313" key="3">
    <source>
        <dbReference type="Proteomes" id="UP001174936"/>
    </source>
</evidence>
<name>A0AA39Y991_9PEZI</name>
<organism evidence="2 3">
    <name type="scientific">Cercophora newfieldiana</name>
    <dbReference type="NCBI Taxonomy" id="92897"/>
    <lineage>
        <taxon>Eukaryota</taxon>
        <taxon>Fungi</taxon>
        <taxon>Dikarya</taxon>
        <taxon>Ascomycota</taxon>
        <taxon>Pezizomycotina</taxon>
        <taxon>Sordariomycetes</taxon>
        <taxon>Sordariomycetidae</taxon>
        <taxon>Sordariales</taxon>
        <taxon>Lasiosphaeriaceae</taxon>
        <taxon>Cercophora</taxon>
    </lineage>
</organism>